<feature type="chain" id="PRO_5039685346" description="Glycoamylase-like domain-containing protein" evidence="2">
    <location>
        <begin position="24"/>
        <end position="522"/>
    </location>
</feature>
<protein>
    <recommendedName>
        <fullName evidence="3">Glycoamylase-like domain-containing protein</fullName>
    </recommendedName>
</protein>
<organism evidence="4 5">
    <name type="scientific">Friedmanniella luteola</name>
    <dbReference type="NCBI Taxonomy" id="546871"/>
    <lineage>
        <taxon>Bacteria</taxon>
        <taxon>Bacillati</taxon>
        <taxon>Actinomycetota</taxon>
        <taxon>Actinomycetes</taxon>
        <taxon>Propionibacteriales</taxon>
        <taxon>Nocardioidaceae</taxon>
        <taxon>Friedmanniella</taxon>
    </lineage>
</organism>
<proteinExistence type="predicted"/>
<dbReference type="STRING" id="546871.SAMN04488543_1243"/>
<evidence type="ECO:0000256" key="1">
    <source>
        <dbReference type="SAM" id="MobiDB-lite"/>
    </source>
</evidence>
<sequence length="522" mass="56783">MTMLSRRHLLAGGLAATGTAALAGGGVVTPPPATARSRPRPGYPLRRWAGDTWRSMVAMTDEGTGLTADNIEGPVTDPLRSGYTSPTNIGGYLWSTVVALELGLVGRPEGVHRIAQTLESLAGLRHHAPSGMFYNWYDEATGEVLTRWPTDGNRVDPFLSSVDNGWLAAGLMVVRRAEPAVAAQAGRLLRRMDFGAFYDPRPADHGDLGSGLLRGGFWDAEPAGASVPGTLPGTEHPVWFTPNYYDTTVSETRIASYIAIARGQVPPEHYYATWRVLPLDRDWQEQRPVGRTRRYRGLDVFEGAYTYRGLRVVPGWGGSMFEALMPDVFVPEARWAPRSWGVNHPLTVRAHREHGLEEAGYGYWGFSPASQPGGGYREYGVDAIGMNPDGYFSDVERTNADVGFGTTRPATNPTPDYGDGVVTPHASFLAMQHEPRQALANLQKMERELDVYGDGGFYDAVAVGSGTVARRYLSLDQAMVLGAIGNVAGHDVVRRAFSRGAVERTVRPLIAPERFGAGLVER</sequence>
<dbReference type="InterPro" id="IPR006311">
    <property type="entry name" value="TAT_signal"/>
</dbReference>
<dbReference type="RefSeq" id="WP_091411161.1">
    <property type="nucleotide sequence ID" value="NZ_LT629749.1"/>
</dbReference>
<feature type="region of interest" description="Disordered" evidence="1">
    <location>
        <begin position="22"/>
        <end position="42"/>
    </location>
</feature>
<dbReference type="AlphaFoldDB" id="A0A1H1Q5H7"/>
<evidence type="ECO:0000313" key="4">
    <source>
        <dbReference type="EMBL" id="SDS18761.1"/>
    </source>
</evidence>
<evidence type="ECO:0000259" key="3">
    <source>
        <dbReference type="Pfam" id="PF10091"/>
    </source>
</evidence>
<evidence type="ECO:0000313" key="5">
    <source>
        <dbReference type="Proteomes" id="UP000199092"/>
    </source>
</evidence>
<keyword evidence="2" id="KW-0732">Signal</keyword>
<accession>A0A1H1Q5H7</accession>
<feature type="domain" description="Glycoamylase-like" evidence="3">
    <location>
        <begin position="244"/>
        <end position="497"/>
    </location>
</feature>
<feature type="signal peptide" evidence="2">
    <location>
        <begin position="1"/>
        <end position="23"/>
    </location>
</feature>
<reference evidence="4 5" key="1">
    <citation type="submission" date="2016-10" db="EMBL/GenBank/DDBJ databases">
        <authorList>
            <person name="de Groot N.N."/>
        </authorList>
    </citation>
    <scope>NUCLEOTIDE SEQUENCE [LARGE SCALE GENOMIC DNA]</scope>
    <source>
        <strain evidence="4 5">DSM 21741</strain>
    </source>
</reference>
<dbReference type="InterPro" id="IPR019282">
    <property type="entry name" value="Glycoamylase-like_cons_dom"/>
</dbReference>
<dbReference type="PROSITE" id="PS51318">
    <property type="entry name" value="TAT"/>
    <property type="match status" value="1"/>
</dbReference>
<dbReference type="Gene3D" id="1.50.10.140">
    <property type="match status" value="1"/>
</dbReference>
<keyword evidence="5" id="KW-1185">Reference proteome</keyword>
<dbReference type="OrthoDB" id="9769991at2"/>
<evidence type="ECO:0000256" key="2">
    <source>
        <dbReference type="SAM" id="SignalP"/>
    </source>
</evidence>
<name>A0A1H1Q5H7_9ACTN</name>
<dbReference type="Proteomes" id="UP000199092">
    <property type="component" value="Chromosome I"/>
</dbReference>
<gene>
    <name evidence="4" type="ORF">SAMN04488543_1243</name>
</gene>
<dbReference type="Pfam" id="PF10091">
    <property type="entry name" value="Glycoamylase"/>
    <property type="match status" value="1"/>
</dbReference>
<dbReference type="EMBL" id="LT629749">
    <property type="protein sequence ID" value="SDS18761.1"/>
    <property type="molecule type" value="Genomic_DNA"/>
</dbReference>